<dbReference type="GO" id="GO:0043024">
    <property type="term" value="F:ribosomal small subunit binding"/>
    <property type="evidence" value="ECO:0007669"/>
    <property type="project" value="TreeGrafter"/>
</dbReference>
<evidence type="ECO:0000256" key="1">
    <source>
        <dbReference type="ARBA" id="ARBA00022845"/>
    </source>
</evidence>
<organism evidence="4 5">
    <name type="scientific">Amnibacterium setariae</name>
    <dbReference type="NCBI Taxonomy" id="2306585"/>
    <lineage>
        <taxon>Bacteria</taxon>
        <taxon>Bacillati</taxon>
        <taxon>Actinomycetota</taxon>
        <taxon>Actinomycetes</taxon>
        <taxon>Micrococcales</taxon>
        <taxon>Microbacteriaceae</taxon>
        <taxon>Amnibacterium</taxon>
    </lineage>
</organism>
<keyword evidence="5" id="KW-1185">Reference proteome</keyword>
<evidence type="ECO:0000256" key="2">
    <source>
        <dbReference type="HAMAP-Rule" id="MF_00839"/>
    </source>
</evidence>
<dbReference type="InterPro" id="IPR003489">
    <property type="entry name" value="RHF/RaiA"/>
</dbReference>
<dbReference type="PANTHER" id="PTHR33231:SF1">
    <property type="entry name" value="30S RIBOSOMAL PROTEIN"/>
    <property type="match status" value="1"/>
</dbReference>
<comment type="similarity">
    <text evidence="2">Belongs to the HPF/YfiA ribosome-associated protein family. Long HPF subfamily.</text>
</comment>
<evidence type="ECO:0000313" key="4">
    <source>
        <dbReference type="EMBL" id="RIX28752.1"/>
    </source>
</evidence>
<dbReference type="Gene3D" id="3.30.505.50">
    <property type="entry name" value="Sigma 54 modulation/S30EA ribosomal protein, C-terminal domain"/>
    <property type="match status" value="1"/>
</dbReference>
<dbReference type="Pfam" id="PF02482">
    <property type="entry name" value="Ribosomal_S30AE"/>
    <property type="match status" value="1"/>
</dbReference>
<comment type="subunit">
    <text evidence="2">Interacts with 100S ribosomes.</text>
</comment>
<evidence type="ECO:0000259" key="3">
    <source>
        <dbReference type="Pfam" id="PF16321"/>
    </source>
</evidence>
<feature type="domain" description="Sigma 54 modulation/S30EA ribosomal protein C-terminal" evidence="3">
    <location>
        <begin position="155"/>
        <end position="209"/>
    </location>
</feature>
<dbReference type="CDD" id="cd00552">
    <property type="entry name" value="RaiA"/>
    <property type="match status" value="1"/>
</dbReference>
<gene>
    <name evidence="4" type="primary">raiA</name>
    <name evidence="2" type="synonym">hpf</name>
    <name evidence="4" type="ORF">D1781_15290</name>
</gene>
<dbReference type="SUPFAM" id="SSF69754">
    <property type="entry name" value="Ribosome binding protein Y (YfiA homologue)"/>
    <property type="match status" value="1"/>
</dbReference>
<dbReference type="GO" id="GO:0045900">
    <property type="term" value="P:negative regulation of translational elongation"/>
    <property type="evidence" value="ECO:0007669"/>
    <property type="project" value="TreeGrafter"/>
</dbReference>
<keyword evidence="1 2" id="KW-0810">Translation regulation</keyword>
<accession>A0A3A1TX37</accession>
<protein>
    <recommendedName>
        <fullName evidence="2">Ribosome hibernation promoting factor</fullName>
        <shortName evidence="2">HPF</shortName>
    </recommendedName>
</protein>
<dbReference type="EMBL" id="QXTG01000002">
    <property type="protein sequence ID" value="RIX28752.1"/>
    <property type="molecule type" value="Genomic_DNA"/>
</dbReference>
<dbReference type="AlphaFoldDB" id="A0A3A1TX37"/>
<dbReference type="NCBIfam" id="TIGR00741">
    <property type="entry name" value="yfiA"/>
    <property type="match status" value="1"/>
</dbReference>
<dbReference type="OrthoDB" id="9794975at2"/>
<dbReference type="PANTHER" id="PTHR33231">
    <property type="entry name" value="30S RIBOSOMAL PROTEIN"/>
    <property type="match status" value="1"/>
</dbReference>
<reference evidence="5" key="1">
    <citation type="submission" date="2018-09" db="EMBL/GenBank/DDBJ databases">
        <authorList>
            <person name="Kim I."/>
        </authorList>
    </citation>
    <scope>NUCLEOTIDE SEQUENCE [LARGE SCALE GENOMIC DNA]</scope>
    <source>
        <strain evidence="5">DD4a</strain>
    </source>
</reference>
<comment type="caution">
    <text evidence="4">The sequence shown here is derived from an EMBL/GenBank/DDBJ whole genome shotgun (WGS) entry which is preliminary data.</text>
</comment>
<dbReference type="RefSeq" id="WP_119483061.1">
    <property type="nucleotide sequence ID" value="NZ_QXTG01000002.1"/>
</dbReference>
<dbReference type="Pfam" id="PF16321">
    <property type="entry name" value="Ribosom_S30AE_C"/>
    <property type="match status" value="1"/>
</dbReference>
<dbReference type="HAMAP" id="MF_00839">
    <property type="entry name" value="HPF"/>
    <property type="match status" value="1"/>
</dbReference>
<dbReference type="Gene3D" id="3.30.160.100">
    <property type="entry name" value="Ribosome hibernation promotion factor-like"/>
    <property type="match status" value="1"/>
</dbReference>
<dbReference type="GO" id="GO:0022627">
    <property type="term" value="C:cytosolic small ribosomal subunit"/>
    <property type="evidence" value="ECO:0007669"/>
    <property type="project" value="TreeGrafter"/>
</dbReference>
<dbReference type="InterPro" id="IPR038416">
    <property type="entry name" value="Ribosom_S30AE_C_sf"/>
</dbReference>
<keyword evidence="2" id="KW-0963">Cytoplasm</keyword>
<name>A0A3A1TX37_9MICO</name>
<sequence>MDVTLIGRNVEITDRFRSYVEEKAERVEHLADRALALEVRLCRHHETNGTAGDDRVEMTLIGPGPVVRAEASGIDKFAAFDVSLNKLMERIRRAKDRKKVHRGHGNRLESLHDASTQAFAAHGVVPADAALLRQAEATDDAVEQLAEERTDEAASPVVIRRKQFPAEALTVEEAVDRMELVGHDFFLFIDVATGEPSVVYRRVGWNYGVIALDGREEVAERVLASSGAASA</sequence>
<dbReference type="InterPro" id="IPR050574">
    <property type="entry name" value="HPF/YfiA_ribosome-assoc"/>
</dbReference>
<comment type="function">
    <text evidence="2">Required for dimerization of active 70S ribosomes into 100S ribosomes in stationary phase; 100S ribosomes are translationally inactive and sometimes present during exponential growth.</text>
</comment>
<dbReference type="InterPro" id="IPR036567">
    <property type="entry name" value="RHF-like"/>
</dbReference>
<proteinExistence type="inferred from homology"/>
<evidence type="ECO:0000313" key="5">
    <source>
        <dbReference type="Proteomes" id="UP000265742"/>
    </source>
</evidence>
<dbReference type="Proteomes" id="UP000265742">
    <property type="component" value="Unassembled WGS sequence"/>
</dbReference>
<dbReference type="InterPro" id="IPR032528">
    <property type="entry name" value="Ribosom_S30AE_C"/>
</dbReference>
<comment type="subcellular location">
    <subcellularLocation>
        <location evidence="2">Cytoplasm</location>
    </subcellularLocation>
</comment>
<dbReference type="InterPro" id="IPR034694">
    <property type="entry name" value="HPF_long/plastid"/>
</dbReference>